<dbReference type="AlphaFoldDB" id="A0A1J1IM07"/>
<protein>
    <submittedName>
        <fullName evidence="1">CLUMA_CG014656, isoform A</fullName>
    </submittedName>
</protein>
<dbReference type="Proteomes" id="UP000183832">
    <property type="component" value="Unassembled WGS sequence"/>
</dbReference>
<gene>
    <name evidence="1" type="ORF">CLUMA_CG014656</name>
</gene>
<sequence>MVSKNRKYSLFSNLMSKAKTVFISLVVERRIKKNLFNENVTKNVSHQPEQSGMCLYQQMSD</sequence>
<proteinExistence type="predicted"/>
<reference evidence="1 2" key="1">
    <citation type="submission" date="2015-04" db="EMBL/GenBank/DDBJ databases">
        <authorList>
            <person name="Syromyatnikov M.Y."/>
            <person name="Popov V.N."/>
        </authorList>
    </citation>
    <scope>NUCLEOTIDE SEQUENCE [LARGE SCALE GENOMIC DNA]</scope>
</reference>
<evidence type="ECO:0000313" key="2">
    <source>
        <dbReference type="Proteomes" id="UP000183832"/>
    </source>
</evidence>
<keyword evidence="2" id="KW-1185">Reference proteome</keyword>
<evidence type="ECO:0000313" key="1">
    <source>
        <dbReference type="EMBL" id="CRL01279.1"/>
    </source>
</evidence>
<organism evidence="1 2">
    <name type="scientific">Clunio marinus</name>
    <dbReference type="NCBI Taxonomy" id="568069"/>
    <lineage>
        <taxon>Eukaryota</taxon>
        <taxon>Metazoa</taxon>
        <taxon>Ecdysozoa</taxon>
        <taxon>Arthropoda</taxon>
        <taxon>Hexapoda</taxon>
        <taxon>Insecta</taxon>
        <taxon>Pterygota</taxon>
        <taxon>Neoptera</taxon>
        <taxon>Endopterygota</taxon>
        <taxon>Diptera</taxon>
        <taxon>Nematocera</taxon>
        <taxon>Chironomoidea</taxon>
        <taxon>Chironomidae</taxon>
        <taxon>Clunio</taxon>
    </lineage>
</organism>
<accession>A0A1J1IM07</accession>
<dbReference type="EMBL" id="CVRI01000055">
    <property type="protein sequence ID" value="CRL01279.1"/>
    <property type="molecule type" value="Genomic_DNA"/>
</dbReference>
<name>A0A1J1IM07_9DIPT</name>